<dbReference type="InterPro" id="IPR004821">
    <property type="entry name" value="Cyt_trans-like"/>
</dbReference>
<name>A0AAV9TDN3_9PEZI</name>
<evidence type="ECO:0000259" key="2">
    <source>
        <dbReference type="Pfam" id="PF01467"/>
    </source>
</evidence>
<dbReference type="EMBL" id="JASAOK010000032">
    <property type="protein sequence ID" value="KAK6218964.1"/>
    <property type="molecule type" value="Genomic_DNA"/>
</dbReference>
<evidence type="ECO:0000313" key="3">
    <source>
        <dbReference type="EMBL" id="KAK6218964.1"/>
    </source>
</evidence>
<dbReference type="Gene3D" id="3.40.50.620">
    <property type="entry name" value="HUPs"/>
    <property type="match status" value="1"/>
</dbReference>
<feature type="domain" description="Cytidyltransferase-like" evidence="2">
    <location>
        <begin position="51"/>
        <end position="166"/>
    </location>
</feature>
<dbReference type="InterPro" id="IPR014729">
    <property type="entry name" value="Rossmann-like_a/b/a_fold"/>
</dbReference>
<dbReference type="AlphaFoldDB" id="A0AAV9TDN3"/>
<evidence type="ECO:0000256" key="1">
    <source>
        <dbReference type="SAM" id="MobiDB-lite"/>
    </source>
</evidence>
<evidence type="ECO:0000313" key="4">
    <source>
        <dbReference type="Proteomes" id="UP001327957"/>
    </source>
</evidence>
<gene>
    <name evidence="3" type="ORF">QIS74_06173</name>
</gene>
<proteinExistence type="predicted"/>
<sequence length="353" mass="40774">MKGQTAELSKYFASYHRWECPEARASSIHCQIFGTKDGPLLRKGQTNRVLFYAGCFNPPHIGHLGFLQRAFEGTHDINVIAAVILPLDSHSLRSKRRVNGQDLILPKSDRVRLWRSDARMLPEWWVYDGTVEEWDIIRDKVEEAIERDGFDFQFVAMSGPDHISRFRTYSGWSWSCFETVTSDAGRHSDLVKRDGSLYTLSVPRPLTTKDKRRLTKLKRTARKSSKNKAMWKTKRSKPSKKAKEKLKKTNSKPRTQKKKSRDRKIARRLAKSPAQVLKVKVCRLKWSKLWVRFVPADGEPLDISSTQIRDIMEGGKLSLDELHERLKGMALSPEVLTEILARQSSRDVSRNWL</sequence>
<dbReference type="GO" id="GO:0003824">
    <property type="term" value="F:catalytic activity"/>
    <property type="evidence" value="ECO:0007669"/>
    <property type="project" value="InterPro"/>
</dbReference>
<accession>A0AAV9TDN3</accession>
<protein>
    <recommendedName>
        <fullName evidence="2">Cytidyltransferase-like domain-containing protein</fullName>
    </recommendedName>
</protein>
<dbReference type="Proteomes" id="UP001327957">
    <property type="component" value="Unassembled WGS sequence"/>
</dbReference>
<feature type="region of interest" description="Disordered" evidence="1">
    <location>
        <begin position="211"/>
        <end position="268"/>
    </location>
</feature>
<comment type="caution">
    <text evidence="3">The sequence shown here is derived from an EMBL/GenBank/DDBJ whole genome shotgun (WGS) entry which is preliminary data.</text>
</comment>
<reference evidence="3 4" key="1">
    <citation type="submission" date="2023-04" db="EMBL/GenBank/DDBJ databases">
        <title>Colletotrichum tabacum stain YC1 causing leaf anthracnose on Nicotiana tabacum(L.) cv.</title>
        <authorList>
            <person name="Ji Z."/>
            <person name="Wang M."/>
            <person name="Zhang J."/>
            <person name="Wang N."/>
            <person name="Zhou Z."/>
        </authorList>
    </citation>
    <scope>NUCLEOTIDE SEQUENCE [LARGE SCALE GENOMIC DNA]</scope>
    <source>
        <strain evidence="3 4">YC1</strain>
    </source>
</reference>
<dbReference type="Pfam" id="PF01467">
    <property type="entry name" value="CTP_transf_like"/>
    <property type="match status" value="1"/>
</dbReference>
<keyword evidence="4" id="KW-1185">Reference proteome</keyword>
<dbReference type="SUPFAM" id="SSF52374">
    <property type="entry name" value="Nucleotidylyl transferase"/>
    <property type="match status" value="1"/>
</dbReference>
<organism evidence="3 4">
    <name type="scientific">Colletotrichum tabaci</name>
    <dbReference type="NCBI Taxonomy" id="1209068"/>
    <lineage>
        <taxon>Eukaryota</taxon>
        <taxon>Fungi</taxon>
        <taxon>Dikarya</taxon>
        <taxon>Ascomycota</taxon>
        <taxon>Pezizomycotina</taxon>
        <taxon>Sordariomycetes</taxon>
        <taxon>Hypocreomycetidae</taxon>
        <taxon>Glomerellales</taxon>
        <taxon>Glomerellaceae</taxon>
        <taxon>Colletotrichum</taxon>
        <taxon>Colletotrichum destructivum species complex</taxon>
    </lineage>
</organism>